<dbReference type="Proteomes" id="UP001147700">
    <property type="component" value="Unassembled WGS sequence"/>
</dbReference>
<feature type="region of interest" description="Disordered" evidence="1">
    <location>
        <begin position="1"/>
        <end position="20"/>
    </location>
</feature>
<gene>
    <name evidence="2" type="ORF">OJ962_30595</name>
</gene>
<comment type="caution">
    <text evidence="2">The sequence shown here is derived from an EMBL/GenBank/DDBJ whole genome shotgun (WGS) entry which is preliminary data.</text>
</comment>
<evidence type="ECO:0000256" key="1">
    <source>
        <dbReference type="SAM" id="MobiDB-lite"/>
    </source>
</evidence>
<keyword evidence="3" id="KW-1185">Reference proteome</keyword>
<feature type="non-terminal residue" evidence="2">
    <location>
        <position position="170"/>
    </location>
</feature>
<reference evidence="2" key="1">
    <citation type="submission" date="2022-10" db="EMBL/GenBank/DDBJ databases">
        <title>The WGS of Solirubrobacter sp. CPCC 204708.</title>
        <authorList>
            <person name="Jiang Z."/>
        </authorList>
    </citation>
    <scope>NUCLEOTIDE SEQUENCE</scope>
    <source>
        <strain evidence="2">CPCC 204708</strain>
    </source>
</reference>
<accession>A0ABT4RTH6</accession>
<organism evidence="2 3">
    <name type="scientific">Solirubrobacter deserti</name>
    <dbReference type="NCBI Taxonomy" id="2282478"/>
    <lineage>
        <taxon>Bacteria</taxon>
        <taxon>Bacillati</taxon>
        <taxon>Actinomycetota</taxon>
        <taxon>Thermoleophilia</taxon>
        <taxon>Solirubrobacterales</taxon>
        <taxon>Solirubrobacteraceae</taxon>
        <taxon>Solirubrobacter</taxon>
    </lineage>
</organism>
<evidence type="ECO:0000313" key="2">
    <source>
        <dbReference type="EMBL" id="MDA0141881.1"/>
    </source>
</evidence>
<protein>
    <submittedName>
        <fullName evidence="2">Uncharacterized protein</fullName>
    </submittedName>
</protein>
<proteinExistence type="predicted"/>
<name>A0ABT4RTH6_9ACTN</name>
<sequence length="170" mass="16165">MDATQHDSPQRPVKQAASRPIAEPGLASFPTFGGSVPIGASLATMGDETRAQVTRALQRSAGNVAVTRMVTQAREHHGAARVRQVQRSPEMVPIVVGGANLGIGSYLAAGGTVAGSTALAEGTAVIATGALAEGAAVIGTTAVAGGASVGAGAAATAAVATGGAGAGGAG</sequence>
<dbReference type="EMBL" id="JAPCID010000067">
    <property type="protein sequence ID" value="MDA0141881.1"/>
    <property type="molecule type" value="Genomic_DNA"/>
</dbReference>
<evidence type="ECO:0000313" key="3">
    <source>
        <dbReference type="Proteomes" id="UP001147700"/>
    </source>
</evidence>